<organism evidence="2 3">
    <name type="scientific">Winogradskyella flava</name>
    <dbReference type="NCBI Taxonomy" id="1884876"/>
    <lineage>
        <taxon>Bacteria</taxon>
        <taxon>Pseudomonadati</taxon>
        <taxon>Bacteroidota</taxon>
        <taxon>Flavobacteriia</taxon>
        <taxon>Flavobacteriales</taxon>
        <taxon>Flavobacteriaceae</taxon>
        <taxon>Winogradskyella</taxon>
    </lineage>
</organism>
<evidence type="ECO:0000313" key="2">
    <source>
        <dbReference type="EMBL" id="MBC2844741.1"/>
    </source>
</evidence>
<dbReference type="Proteomes" id="UP000533900">
    <property type="component" value="Unassembled WGS sequence"/>
</dbReference>
<name>A0A842IPM1_9FLAO</name>
<accession>A0A842IPM1</accession>
<reference evidence="2" key="1">
    <citation type="submission" date="2020-08" db="EMBL/GenBank/DDBJ databases">
        <title>Winogradskyella ouciana sp. nov., isolated from the hadal seawater of the Mariana Trench.</title>
        <authorList>
            <person name="He X."/>
        </authorList>
    </citation>
    <scope>NUCLEOTIDE SEQUENCE [LARGE SCALE GENOMIC DNA]</scope>
    <source>
        <strain evidence="2">KCTC 52348</strain>
    </source>
</reference>
<protein>
    <submittedName>
        <fullName evidence="2">Uncharacterized protein</fullName>
    </submittedName>
</protein>
<dbReference type="AlphaFoldDB" id="A0A842IPM1"/>
<feature type="coiled-coil region" evidence="1">
    <location>
        <begin position="61"/>
        <end position="88"/>
    </location>
</feature>
<dbReference type="RefSeq" id="WP_185788387.1">
    <property type="nucleotide sequence ID" value="NZ_JACLCP010000001.1"/>
</dbReference>
<gene>
    <name evidence="2" type="ORF">H7F21_06515</name>
</gene>
<comment type="caution">
    <text evidence="2">The sequence shown here is derived from an EMBL/GenBank/DDBJ whole genome shotgun (WGS) entry which is preliminary data.</text>
</comment>
<keyword evidence="3" id="KW-1185">Reference proteome</keyword>
<keyword evidence="1" id="KW-0175">Coiled coil</keyword>
<proteinExistence type="predicted"/>
<sequence>MTTSKEIKKATDLIYFLASTKDREINSFVDKLLDLKRAWMQNPNSINELRYNLALERYGRLQKDTVDLTRLEQKIVQINNDLDLLRTESA</sequence>
<dbReference type="EMBL" id="JACLCP010000001">
    <property type="protein sequence ID" value="MBC2844741.1"/>
    <property type="molecule type" value="Genomic_DNA"/>
</dbReference>
<evidence type="ECO:0000313" key="3">
    <source>
        <dbReference type="Proteomes" id="UP000533900"/>
    </source>
</evidence>
<evidence type="ECO:0000256" key="1">
    <source>
        <dbReference type="SAM" id="Coils"/>
    </source>
</evidence>